<dbReference type="PANTHER" id="PTHR43180">
    <property type="entry name" value="3-OXOACYL-(ACYL-CARRIER-PROTEIN) REDUCTASE (AFU_ORTHOLOGUE AFUA_6G11210)"/>
    <property type="match status" value="1"/>
</dbReference>
<name>A0AAV5KQD3_9ROSI</name>
<dbReference type="Pfam" id="PF13561">
    <property type="entry name" value="adh_short_C2"/>
    <property type="match status" value="1"/>
</dbReference>
<dbReference type="PRINTS" id="PR00081">
    <property type="entry name" value="GDHRDH"/>
</dbReference>
<evidence type="ECO:0000313" key="3">
    <source>
        <dbReference type="EMBL" id="GKV26693.1"/>
    </source>
</evidence>
<keyword evidence="4" id="KW-1185">Reference proteome</keyword>
<dbReference type="PANTHER" id="PTHR43180:SF67">
    <property type="entry name" value="SECOISOLARICIRESINOL DEHYDROGENASE"/>
    <property type="match status" value="1"/>
</dbReference>
<dbReference type="EMBL" id="BPVZ01000073">
    <property type="protein sequence ID" value="GKV26693.1"/>
    <property type="molecule type" value="Genomic_DNA"/>
</dbReference>
<reference evidence="3 4" key="1">
    <citation type="journal article" date="2021" name="Commun. Biol.">
        <title>The genome of Shorea leprosula (Dipterocarpaceae) highlights the ecological relevance of drought in aseasonal tropical rainforests.</title>
        <authorList>
            <person name="Ng K.K.S."/>
            <person name="Kobayashi M.J."/>
            <person name="Fawcett J.A."/>
            <person name="Hatakeyama M."/>
            <person name="Paape T."/>
            <person name="Ng C.H."/>
            <person name="Ang C.C."/>
            <person name="Tnah L.H."/>
            <person name="Lee C.T."/>
            <person name="Nishiyama T."/>
            <person name="Sese J."/>
            <person name="O'Brien M.J."/>
            <person name="Copetti D."/>
            <person name="Mohd Noor M.I."/>
            <person name="Ong R.C."/>
            <person name="Putra M."/>
            <person name="Sireger I.Z."/>
            <person name="Indrioko S."/>
            <person name="Kosugi Y."/>
            <person name="Izuno A."/>
            <person name="Isagi Y."/>
            <person name="Lee S.L."/>
            <person name="Shimizu K.K."/>
        </authorList>
    </citation>
    <scope>NUCLEOTIDE SEQUENCE [LARGE SCALE GENOMIC DNA]</scope>
    <source>
        <strain evidence="3">214</strain>
    </source>
</reference>
<protein>
    <submittedName>
        <fullName evidence="3">Uncharacterized protein</fullName>
    </submittedName>
</protein>
<dbReference type="AlphaFoldDB" id="A0AAV5KQD3"/>
<dbReference type="InterPro" id="IPR036291">
    <property type="entry name" value="NAD(P)-bd_dom_sf"/>
</dbReference>
<gene>
    <name evidence="3" type="ORF">SLEP1_g35948</name>
</gene>
<dbReference type="Gene3D" id="3.40.50.720">
    <property type="entry name" value="NAD(P)-binding Rossmann-like Domain"/>
    <property type="match status" value="1"/>
</dbReference>
<organism evidence="3 4">
    <name type="scientific">Rubroshorea leprosula</name>
    <dbReference type="NCBI Taxonomy" id="152421"/>
    <lineage>
        <taxon>Eukaryota</taxon>
        <taxon>Viridiplantae</taxon>
        <taxon>Streptophyta</taxon>
        <taxon>Embryophyta</taxon>
        <taxon>Tracheophyta</taxon>
        <taxon>Spermatophyta</taxon>
        <taxon>Magnoliopsida</taxon>
        <taxon>eudicotyledons</taxon>
        <taxon>Gunneridae</taxon>
        <taxon>Pentapetalae</taxon>
        <taxon>rosids</taxon>
        <taxon>malvids</taxon>
        <taxon>Malvales</taxon>
        <taxon>Dipterocarpaceae</taxon>
        <taxon>Rubroshorea</taxon>
    </lineage>
</organism>
<dbReference type="SUPFAM" id="SSF51735">
    <property type="entry name" value="NAD(P)-binding Rossmann-fold domains"/>
    <property type="match status" value="1"/>
</dbReference>
<dbReference type="GO" id="GO:0016491">
    <property type="term" value="F:oxidoreductase activity"/>
    <property type="evidence" value="ECO:0007669"/>
    <property type="project" value="UniProtKB-KW"/>
</dbReference>
<comment type="similarity">
    <text evidence="1">Belongs to the short-chain dehydrogenases/reductases (SDR) family.</text>
</comment>
<keyword evidence="2" id="KW-0560">Oxidoreductase</keyword>
<comment type="caution">
    <text evidence="3">The sequence shown here is derived from an EMBL/GenBank/DDBJ whole genome shotgun (WGS) entry which is preliminary data.</text>
</comment>
<proteinExistence type="inferred from homology"/>
<sequence length="106" mass="11497">MVGLAKNLCVQLGQYGIRVNCISPSYLATPLLTETMDMIEKEKLEEVISTSAVLNGTILKTEDVAEAALYLASDESKYVSWINLVVDGGYSLTNVAFPMAFDSLLS</sequence>
<evidence type="ECO:0000256" key="2">
    <source>
        <dbReference type="ARBA" id="ARBA00023002"/>
    </source>
</evidence>
<accession>A0AAV5KQD3</accession>
<dbReference type="Proteomes" id="UP001054252">
    <property type="component" value="Unassembled WGS sequence"/>
</dbReference>
<evidence type="ECO:0000313" key="4">
    <source>
        <dbReference type="Proteomes" id="UP001054252"/>
    </source>
</evidence>
<evidence type="ECO:0000256" key="1">
    <source>
        <dbReference type="ARBA" id="ARBA00006484"/>
    </source>
</evidence>
<dbReference type="InterPro" id="IPR002347">
    <property type="entry name" value="SDR_fam"/>
</dbReference>